<evidence type="ECO:0000313" key="2">
    <source>
        <dbReference type="EMBL" id="ERF74572.1"/>
    </source>
</evidence>
<proteinExistence type="predicted"/>
<feature type="compositionally biased region" description="Polar residues" evidence="1">
    <location>
        <begin position="84"/>
        <end position="104"/>
    </location>
</feature>
<dbReference type="eggNOG" id="ENOG502SUNA">
    <property type="taxonomic scope" value="Eukaryota"/>
</dbReference>
<dbReference type="RefSeq" id="XP_007799673.1">
    <property type="nucleotide sequence ID" value="XM_007801482.1"/>
</dbReference>
<dbReference type="HOGENOM" id="CLU_421517_0_0_1"/>
<organism evidence="2 3">
    <name type="scientific">Endocarpon pusillum (strain Z07020 / HMAS-L-300199)</name>
    <name type="common">Lichen-forming fungus</name>
    <dbReference type="NCBI Taxonomy" id="1263415"/>
    <lineage>
        <taxon>Eukaryota</taxon>
        <taxon>Fungi</taxon>
        <taxon>Dikarya</taxon>
        <taxon>Ascomycota</taxon>
        <taxon>Pezizomycotina</taxon>
        <taxon>Eurotiomycetes</taxon>
        <taxon>Chaetothyriomycetidae</taxon>
        <taxon>Verrucariales</taxon>
        <taxon>Verrucariaceae</taxon>
        <taxon>Endocarpon</taxon>
    </lineage>
</organism>
<name>U1GAM9_ENDPU</name>
<feature type="compositionally biased region" description="Low complexity" evidence="1">
    <location>
        <begin position="238"/>
        <end position="252"/>
    </location>
</feature>
<dbReference type="InterPro" id="IPR022025">
    <property type="entry name" value="Amidoligase_2"/>
</dbReference>
<dbReference type="GeneID" id="19235763"/>
<evidence type="ECO:0000256" key="1">
    <source>
        <dbReference type="SAM" id="MobiDB-lite"/>
    </source>
</evidence>
<dbReference type="OrthoDB" id="5291055at2759"/>
<feature type="region of interest" description="Disordered" evidence="1">
    <location>
        <begin position="211"/>
        <end position="273"/>
    </location>
</feature>
<feature type="compositionally biased region" description="Polar residues" evidence="1">
    <location>
        <begin position="212"/>
        <end position="224"/>
    </location>
</feature>
<dbReference type="AlphaFoldDB" id="U1GAM9"/>
<dbReference type="PANTHER" id="PTHR36847:SF1">
    <property type="entry name" value="AMIDOLIGASE ENZYME"/>
    <property type="match status" value="1"/>
</dbReference>
<gene>
    <name evidence="2" type="ORF">EPUS_00702</name>
</gene>
<dbReference type="Pfam" id="PF12224">
    <property type="entry name" value="Amidoligase_2"/>
    <property type="match status" value="1"/>
</dbReference>
<dbReference type="Proteomes" id="UP000019373">
    <property type="component" value="Unassembled WGS sequence"/>
</dbReference>
<evidence type="ECO:0000313" key="3">
    <source>
        <dbReference type="Proteomes" id="UP000019373"/>
    </source>
</evidence>
<feature type="region of interest" description="Disordered" evidence="1">
    <location>
        <begin position="162"/>
        <end position="195"/>
    </location>
</feature>
<accession>U1GAM9</accession>
<feature type="compositionally biased region" description="Polar residues" evidence="1">
    <location>
        <begin position="34"/>
        <end position="45"/>
    </location>
</feature>
<feature type="compositionally biased region" description="Polar residues" evidence="1">
    <location>
        <begin position="130"/>
        <end position="140"/>
    </location>
</feature>
<protein>
    <submittedName>
        <fullName evidence="2">Uncharacterized protein</fullName>
    </submittedName>
</protein>
<keyword evidence="3" id="KW-1185">Reference proteome</keyword>
<dbReference type="PANTHER" id="PTHR36847">
    <property type="entry name" value="AMIDOLIGASE ENZYME"/>
    <property type="match status" value="1"/>
</dbReference>
<sequence length="650" mass="71831">MGCLGSCGSEEECVTKCFGRRPLHSPGASLRRQAPQNSHPSSGIATVTPLVELRNENNPQVAQQVTPPRPQPVRHAKAEEGSTSERSSPNPSGSNDVVTVTTPTPARGQHPPQVSSNAFAERRAGPPRTNPSRTFGSQCDPNDPASARVALSVNPVRVSAARDRHFARMDSPRPQPSRSAVSINPPAASSWESHSAALTRRPAVALPALAASSQQRIRGTSKGQLCSIREDDRRWPDGSSSLKGGSSGFLRSSSREAETQVQHPSPDLGLRTAATSRIAGPSRAATSRRHAEPSVGHAGEYRFMRLGIESEFFLAALSSKHDAAQLGSFVNMLASSYNRAVGYKHRRMHRTLDSPHGAHNYSKWTMAEEPSLESGVKSPWPLEMISPIFDVYPLSGWRRHVIAIWNFLEQHYSITTCDSCATHIHVSLVPHYDLKDLKRVAVSVIHFEPAFEALMPEARRGNPFCQSNWLDSPRLARAGLSRSESIAEIERKLDAYDLITSIQKGGDKCFAWNFESLREHGTIEFRKPPASSTADEALSWAELTLNFIQASLKYGTSRRLKRIPSTIKGLRWFLEQVYVPGMNVPSRLDRIWAGKDENAALQPWVWTRRKLDGDMSLDTRLRKLAAADLELVLTHAKSSKEPYWPQERTP</sequence>
<reference evidence="3" key="1">
    <citation type="journal article" date="2014" name="BMC Genomics">
        <title>Genome characteristics reveal the impact of lichenization on lichen-forming fungus Endocarpon pusillum Hedwig (Verrucariales, Ascomycota).</title>
        <authorList>
            <person name="Wang Y.-Y."/>
            <person name="Liu B."/>
            <person name="Zhang X.-Y."/>
            <person name="Zhou Q.-M."/>
            <person name="Zhang T."/>
            <person name="Li H."/>
            <person name="Yu Y.-F."/>
            <person name="Zhang X.-L."/>
            <person name="Hao X.-Y."/>
            <person name="Wang M."/>
            <person name="Wang L."/>
            <person name="Wei J.-C."/>
        </authorList>
    </citation>
    <scope>NUCLEOTIDE SEQUENCE [LARGE SCALE GENOMIC DNA]</scope>
    <source>
        <strain evidence="3">Z07020 / HMAS-L-300199</strain>
    </source>
</reference>
<feature type="compositionally biased region" description="Basic and acidic residues" evidence="1">
    <location>
        <begin position="162"/>
        <end position="171"/>
    </location>
</feature>
<feature type="region of interest" description="Disordered" evidence="1">
    <location>
        <begin position="19"/>
        <end position="146"/>
    </location>
</feature>
<dbReference type="EMBL" id="KE720872">
    <property type="protein sequence ID" value="ERF74572.1"/>
    <property type="molecule type" value="Genomic_DNA"/>
</dbReference>